<name>A0ACC2S9P5_9FUNG</name>
<reference evidence="1" key="1">
    <citation type="submission" date="2022-04" db="EMBL/GenBank/DDBJ databases">
        <title>Genome of the entomopathogenic fungus Entomophthora muscae.</title>
        <authorList>
            <person name="Elya C."/>
            <person name="Lovett B.R."/>
            <person name="Lee E."/>
            <person name="Macias A.M."/>
            <person name="Hajek A.E."/>
            <person name="De Bivort B.L."/>
            <person name="Kasson M.T."/>
            <person name="De Fine Licht H.H."/>
            <person name="Stajich J.E."/>
        </authorList>
    </citation>
    <scope>NUCLEOTIDE SEQUENCE</scope>
    <source>
        <strain evidence="1">Berkeley</strain>
    </source>
</reference>
<evidence type="ECO:0000313" key="2">
    <source>
        <dbReference type="Proteomes" id="UP001165960"/>
    </source>
</evidence>
<sequence>MALFCSGPARTLLSSSCCTSNTILVSFASLNILGVYFEPSLSKNKVQRLLLSCTKADLVLGDVNIQYGAHWGGVLTGPCPCLEIMSQYCATFNLAHICPSGFLPCNDHVYACAQLVVEYLAEPAIVSTDHYALSVVISSAATSDVAPMFGLELYHLYCLDNPIISTLLCGAFDAIFLLLLESLTLAAHKVSCLDVSGDQALVEELDAQVLAALSECCSTALGTYMVPKMKITPVCYLSCLQACTCPADAVTLFKHLCKTVTSSVLLSCNPGIDATEDAALYFEGVFAQSDVTLCGVSLSAQQCHGCPCPEIVEFFSASNVC</sequence>
<comment type="caution">
    <text evidence="1">The sequence shown here is derived from an EMBL/GenBank/DDBJ whole genome shotgun (WGS) entry which is preliminary data.</text>
</comment>
<keyword evidence="2" id="KW-1185">Reference proteome</keyword>
<gene>
    <name evidence="1" type="ORF">DSO57_1006518</name>
</gene>
<proteinExistence type="predicted"/>
<protein>
    <submittedName>
        <fullName evidence="1">Uncharacterized protein</fullName>
    </submittedName>
</protein>
<accession>A0ACC2S9P5</accession>
<dbReference type="Proteomes" id="UP001165960">
    <property type="component" value="Unassembled WGS sequence"/>
</dbReference>
<dbReference type="EMBL" id="QTSX02005698">
    <property type="protein sequence ID" value="KAJ9059040.1"/>
    <property type="molecule type" value="Genomic_DNA"/>
</dbReference>
<organism evidence="1 2">
    <name type="scientific">Entomophthora muscae</name>
    <dbReference type="NCBI Taxonomy" id="34485"/>
    <lineage>
        <taxon>Eukaryota</taxon>
        <taxon>Fungi</taxon>
        <taxon>Fungi incertae sedis</taxon>
        <taxon>Zoopagomycota</taxon>
        <taxon>Entomophthoromycotina</taxon>
        <taxon>Entomophthoromycetes</taxon>
        <taxon>Entomophthorales</taxon>
        <taxon>Entomophthoraceae</taxon>
        <taxon>Entomophthora</taxon>
    </lineage>
</organism>
<evidence type="ECO:0000313" key="1">
    <source>
        <dbReference type="EMBL" id="KAJ9059040.1"/>
    </source>
</evidence>